<dbReference type="Proteomes" id="UP000730481">
    <property type="component" value="Unassembled WGS sequence"/>
</dbReference>
<dbReference type="SUPFAM" id="SSF48403">
    <property type="entry name" value="Ankyrin repeat"/>
    <property type="match status" value="1"/>
</dbReference>
<dbReference type="OrthoDB" id="7464126at2759"/>
<gene>
    <name evidence="3" type="ORF">FBEOM_12982</name>
</gene>
<organism evidence="3 4">
    <name type="scientific">Fusarium beomiforme</name>
    <dbReference type="NCBI Taxonomy" id="44412"/>
    <lineage>
        <taxon>Eukaryota</taxon>
        <taxon>Fungi</taxon>
        <taxon>Dikarya</taxon>
        <taxon>Ascomycota</taxon>
        <taxon>Pezizomycotina</taxon>
        <taxon>Sordariomycetes</taxon>
        <taxon>Hypocreomycetidae</taxon>
        <taxon>Hypocreales</taxon>
        <taxon>Nectriaceae</taxon>
        <taxon>Fusarium</taxon>
        <taxon>Fusarium burgessii species complex</taxon>
    </lineage>
</organism>
<proteinExistence type="predicted"/>
<dbReference type="PROSITE" id="PS50088">
    <property type="entry name" value="ANK_REPEAT"/>
    <property type="match status" value="1"/>
</dbReference>
<dbReference type="AlphaFoldDB" id="A0A9P5DSW0"/>
<evidence type="ECO:0008006" key="5">
    <source>
        <dbReference type="Google" id="ProtNLM"/>
    </source>
</evidence>
<keyword evidence="4" id="KW-1185">Reference proteome</keyword>
<dbReference type="EMBL" id="PVQB02000886">
    <property type="protein sequence ID" value="KAF4333208.1"/>
    <property type="molecule type" value="Genomic_DNA"/>
</dbReference>
<feature type="repeat" description="ANK" evidence="1">
    <location>
        <begin position="66"/>
        <end position="95"/>
    </location>
</feature>
<name>A0A9P5DSW0_9HYPO</name>
<sequence length="197" mass="21472">MGRSTQAEQGRYGCFDVLSSCFKLPKPRSPSPDTPTARPGYAQSPQTQPDKSEVPVDLRLRGPFITPLVAVAYAGSLEVAKLLIEHGADVSIKPEPGDMSDFGGVLGAAFCGHNGIELVPCLIQQAEADPNRIIQDLWERSPWVNGLNINPEKEISKWLFRKNYLDPNEVQGMEISSSPALSPLVEIAKRFAKGELS</sequence>
<evidence type="ECO:0000256" key="1">
    <source>
        <dbReference type="PROSITE-ProRule" id="PRU00023"/>
    </source>
</evidence>
<dbReference type="Pfam" id="PF00023">
    <property type="entry name" value="Ank"/>
    <property type="match status" value="1"/>
</dbReference>
<comment type="caution">
    <text evidence="3">The sequence shown here is derived from an EMBL/GenBank/DDBJ whole genome shotgun (WGS) entry which is preliminary data.</text>
</comment>
<dbReference type="PROSITE" id="PS50297">
    <property type="entry name" value="ANK_REP_REGION"/>
    <property type="match status" value="1"/>
</dbReference>
<dbReference type="Gene3D" id="1.25.40.20">
    <property type="entry name" value="Ankyrin repeat-containing domain"/>
    <property type="match status" value="1"/>
</dbReference>
<keyword evidence="1" id="KW-0040">ANK repeat</keyword>
<evidence type="ECO:0000313" key="3">
    <source>
        <dbReference type="EMBL" id="KAF4333208.1"/>
    </source>
</evidence>
<dbReference type="InterPro" id="IPR002110">
    <property type="entry name" value="Ankyrin_rpt"/>
</dbReference>
<dbReference type="InterPro" id="IPR036770">
    <property type="entry name" value="Ankyrin_rpt-contain_sf"/>
</dbReference>
<accession>A0A9P5DSW0</accession>
<reference evidence="3" key="1">
    <citation type="journal article" date="2017" name="Mycologia">
        <title>Fusarium algeriense, sp. nov., a novel toxigenic crown rot pathogen of durum wheat from Algeria is nested in the Fusarium burgessii species complex.</title>
        <authorList>
            <person name="Laraba I."/>
            <person name="Keddad A."/>
            <person name="Boureghda H."/>
            <person name="Abdallah N."/>
            <person name="Vaughan M.M."/>
            <person name="Proctor R.H."/>
            <person name="Busman M."/>
            <person name="O'Donnell K."/>
        </authorList>
    </citation>
    <scope>NUCLEOTIDE SEQUENCE</scope>
    <source>
        <strain evidence="3">NRRL 25174</strain>
    </source>
</reference>
<feature type="region of interest" description="Disordered" evidence="2">
    <location>
        <begin position="25"/>
        <end position="55"/>
    </location>
</feature>
<protein>
    <recommendedName>
        <fullName evidence="5">Ankyrin repeat domain-containing protein</fullName>
    </recommendedName>
</protein>
<evidence type="ECO:0000313" key="4">
    <source>
        <dbReference type="Proteomes" id="UP000730481"/>
    </source>
</evidence>
<reference evidence="3" key="2">
    <citation type="submission" date="2020-02" db="EMBL/GenBank/DDBJ databases">
        <title>Identification and distribution of gene clusters putatively required for synthesis of sphingolipid metabolism inhibitors in phylogenetically diverse species of the filamentous fungus Fusarium.</title>
        <authorList>
            <person name="Kim H.-S."/>
            <person name="Busman M."/>
            <person name="Brown D.W."/>
            <person name="Divon H."/>
            <person name="Uhlig S."/>
            <person name="Proctor R.H."/>
        </authorList>
    </citation>
    <scope>NUCLEOTIDE SEQUENCE</scope>
    <source>
        <strain evidence="3">NRRL 25174</strain>
    </source>
</reference>
<evidence type="ECO:0000256" key="2">
    <source>
        <dbReference type="SAM" id="MobiDB-lite"/>
    </source>
</evidence>